<evidence type="ECO:0000313" key="3">
    <source>
        <dbReference type="Proteomes" id="UP000075243"/>
    </source>
</evidence>
<dbReference type="InterPro" id="IPR043502">
    <property type="entry name" value="DNA/RNA_pol_sf"/>
</dbReference>
<dbReference type="SUPFAM" id="SSF56672">
    <property type="entry name" value="DNA/RNA polymerases"/>
    <property type="match status" value="1"/>
</dbReference>
<protein>
    <submittedName>
        <fullName evidence="2">Retrovirus-related Pol polyprotein from transposon TNT 1-94</fullName>
    </submittedName>
</protein>
<sequence>MQTRSKSGFHNPRIHPSLFLAHSEPKTVKQALADPNWFSAMQQEYNALMLNHTWDLVSLPSDRKAVGCKWVFRVKENADGSIDKLKARLVAKGFHQVHGFDFHETFSPVIKPITIRIILTLALTNNWNLFQLDVNNAFLNGTLEETIYMVQPPGFEAGDKSLVCKLNKALYGLKQAPPPRQWFNKLKLTLTRFGFQASKCDPSLFQYQHQTHTIFILVYVDDIIITGSSSLLIQQITNQLDSIFSLKQLGSLDYFLGIEVKHLPDKSLVLTQSKYIRDLLFKTNLAEAHGAPSPMFSNCKLSRSGNDFFHDPTLFRSVVVRKIK</sequence>
<dbReference type="AlphaFoldDB" id="A0A151TUP3"/>
<evidence type="ECO:0000313" key="2">
    <source>
        <dbReference type="EMBL" id="KYP70746.1"/>
    </source>
</evidence>
<evidence type="ECO:0000259" key="1">
    <source>
        <dbReference type="Pfam" id="PF07727"/>
    </source>
</evidence>
<feature type="domain" description="Reverse transcriptase Ty1/copia-type" evidence="1">
    <location>
        <begin position="51"/>
        <end position="295"/>
    </location>
</feature>
<dbReference type="Proteomes" id="UP000075243">
    <property type="component" value="Chromosome 3"/>
</dbReference>
<organism evidence="2 3">
    <name type="scientific">Cajanus cajan</name>
    <name type="common">Pigeon pea</name>
    <name type="synonym">Cajanus indicus</name>
    <dbReference type="NCBI Taxonomy" id="3821"/>
    <lineage>
        <taxon>Eukaryota</taxon>
        <taxon>Viridiplantae</taxon>
        <taxon>Streptophyta</taxon>
        <taxon>Embryophyta</taxon>
        <taxon>Tracheophyta</taxon>
        <taxon>Spermatophyta</taxon>
        <taxon>Magnoliopsida</taxon>
        <taxon>eudicotyledons</taxon>
        <taxon>Gunneridae</taxon>
        <taxon>Pentapetalae</taxon>
        <taxon>rosids</taxon>
        <taxon>fabids</taxon>
        <taxon>Fabales</taxon>
        <taxon>Fabaceae</taxon>
        <taxon>Papilionoideae</taxon>
        <taxon>50 kb inversion clade</taxon>
        <taxon>NPAAA clade</taxon>
        <taxon>indigoferoid/millettioid clade</taxon>
        <taxon>Phaseoleae</taxon>
        <taxon>Cajanus</taxon>
    </lineage>
</organism>
<name>A0A151TUP3_CAJCA</name>
<gene>
    <name evidence="2" type="ORF">KK1_009975</name>
</gene>
<keyword evidence="3" id="KW-1185">Reference proteome</keyword>
<dbReference type="Gramene" id="C.cajan_09701.t">
    <property type="protein sequence ID" value="C.cajan_09701.t"/>
    <property type="gene ID" value="C.cajan_09701"/>
</dbReference>
<accession>A0A151TUP3</accession>
<reference evidence="2 3" key="1">
    <citation type="journal article" date="2012" name="Nat. Biotechnol.">
        <title>Draft genome sequence of pigeonpea (Cajanus cajan), an orphan legume crop of resource-poor farmers.</title>
        <authorList>
            <person name="Varshney R.K."/>
            <person name="Chen W."/>
            <person name="Li Y."/>
            <person name="Bharti A.K."/>
            <person name="Saxena R.K."/>
            <person name="Schlueter J.A."/>
            <person name="Donoghue M.T."/>
            <person name="Azam S."/>
            <person name="Fan G."/>
            <person name="Whaley A.M."/>
            <person name="Farmer A.D."/>
            <person name="Sheridan J."/>
            <person name="Iwata A."/>
            <person name="Tuteja R."/>
            <person name="Penmetsa R.V."/>
            <person name="Wu W."/>
            <person name="Upadhyaya H.D."/>
            <person name="Yang S.P."/>
            <person name="Shah T."/>
            <person name="Saxena K.B."/>
            <person name="Michael T."/>
            <person name="McCombie W.R."/>
            <person name="Yang B."/>
            <person name="Zhang G."/>
            <person name="Yang H."/>
            <person name="Wang J."/>
            <person name="Spillane C."/>
            <person name="Cook D.R."/>
            <person name="May G.D."/>
            <person name="Xu X."/>
            <person name="Jackson S.A."/>
        </authorList>
    </citation>
    <scope>NUCLEOTIDE SEQUENCE [LARGE SCALE GENOMIC DNA]</scope>
    <source>
        <strain evidence="3">cv. Asha</strain>
    </source>
</reference>
<dbReference type="EMBL" id="CM003605">
    <property type="protein sequence ID" value="KYP70746.1"/>
    <property type="molecule type" value="Genomic_DNA"/>
</dbReference>
<dbReference type="Pfam" id="PF07727">
    <property type="entry name" value="RVT_2"/>
    <property type="match status" value="1"/>
</dbReference>
<proteinExistence type="predicted"/>
<dbReference type="InterPro" id="IPR013103">
    <property type="entry name" value="RVT_2"/>
</dbReference>